<reference evidence="1" key="1">
    <citation type="submission" date="2019-08" db="EMBL/GenBank/DDBJ databases">
        <authorList>
            <person name="Kucharzyk K."/>
            <person name="Murdoch R.W."/>
            <person name="Higgins S."/>
            <person name="Loffler F."/>
        </authorList>
    </citation>
    <scope>NUCLEOTIDE SEQUENCE</scope>
</reference>
<organism evidence="1">
    <name type="scientific">bioreactor metagenome</name>
    <dbReference type="NCBI Taxonomy" id="1076179"/>
    <lineage>
        <taxon>unclassified sequences</taxon>
        <taxon>metagenomes</taxon>
        <taxon>ecological metagenomes</taxon>
    </lineage>
</organism>
<comment type="caution">
    <text evidence="1">The sequence shown here is derived from an EMBL/GenBank/DDBJ whole genome shotgun (WGS) entry which is preliminary data.</text>
</comment>
<protein>
    <submittedName>
        <fullName evidence="1">Uncharacterized protein</fullName>
    </submittedName>
</protein>
<dbReference type="AlphaFoldDB" id="A0A645DK95"/>
<sequence length="58" mass="6384">MANVAHGVGFGVHRDHAGLTHNNTLALHVDERICRTEVNPDIFVKHVTDPILNLSISM</sequence>
<accession>A0A645DK95</accession>
<evidence type="ECO:0000313" key="1">
    <source>
        <dbReference type="EMBL" id="MPM89488.1"/>
    </source>
</evidence>
<name>A0A645DK95_9ZZZZ</name>
<gene>
    <name evidence="1" type="ORF">SDC9_136597</name>
</gene>
<dbReference type="EMBL" id="VSSQ01036904">
    <property type="protein sequence ID" value="MPM89488.1"/>
    <property type="molecule type" value="Genomic_DNA"/>
</dbReference>
<proteinExistence type="predicted"/>